<dbReference type="InterPro" id="IPR013087">
    <property type="entry name" value="Znf_C2H2_type"/>
</dbReference>
<gene>
    <name evidence="7" type="ORF">EGR_03804</name>
</gene>
<protein>
    <submittedName>
        <fullName evidence="7">Transcription factor Sp8</fullName>
    </submittedName>
</protein>
<dbReference type="PANTHER" id="PTHR23235:SF177">
    <property type="entry name" value="C2H2-TYPE DOMAIN-CONTAINING PROTEIN"/>
    <property type="match status" value="1"/>
</dbReference>
<dbReference type="PROSITE" id="PS50157">
    <property type="entry name" value="ZINC_FINGER_C2H2_2"/>
    <property type="match status" value="3"/>
</dbReference>
<dbReference type="Gene3D" id="3.30.160.60">
    <property type="entry name" value="Classic Zinc Finger"/>
    <property type="match status" value="3"/>
</dbReference>
<dbReference type="SUPFAM" id="SSF57667">
    <property type="entry name" value="beta-beta-alpha zinc fingers"/>
    <property type="match status" value="2"/>
</dbReference>
<dbReference type="PANTHER" id="PTHR23235">
    <property type="entry name" value="KRUEPPEL-LIKE TRANSCRIPTION FACTOR"/>
    <property type="match status" value="1"/>
</dbReference>
<evidence type="ECO:0000313" key="8">
    <source>
        <dbReference type="Proteomes" id="UP000019149"/>
    </source>
</evidence>
<feature type="region of interest" description="Disordered" evidence="5">
    <location>
        <begin position="338"/>
        <end position="360"/>
    </location>
</feature>
<dbReference type="KEGG" id="egl:EGR_03804"/>
<dbReference type="SMART" id="SM00355">
    <property type="entry name" value="ZnF_C2H2"/>
    <property type="match status" value="3"/>
</dbReference>
<organism evidence="7 8">
    <name type="scientific">Echinococcus granulosus</name>
    <name type="common">Hydatid tapeworm</name>
    <dbReference type="NCBI Taxonomy" id="6210"/>
    <lineage>
        <taxon>Eukaryota</taxon>
        <taxon>Metazoa</taxon>
        <taxon>Spiralia</taxon>
        <taxon>Lophotrochozoa</taxon>
        <taxon>Platyhelminthes</taxon>
        <taxon>Cestoda</taxon>
        <taxon>Eucestoda</taxon>
        <taxon>Cyclophyllidea</taxon>
        <taxon>Taeniidae</taxon>
        <taxon>Echinococcus</taxon>
        <taxon>Echinococcus granulosus group</taxon>
    </lineage>
</organism>
<sequence length="383" mass="43078">MYPLYTSTLHHLELIDLNYKSYLPFLKKEDNSPENLSSNSLSMLEAHCLSIGLQGDENGAPMGNASSSPFANLTTQYPPAIYRFLQPPNENCQASPLSSADSSAVARAAAAFAAIAAPQEHSTSPSPNQQWFNDFSNNVNQGYAYENQQSRYLPILEPNWMSSFINPYHNYHQQMSATLDPTKDPVYAANYFFAAAEAAKPYDPRPLTPTSTRPMLPTNRRYAGARSNCDCPNCQQIDTLAASNPDLAADLRRNGNTHSCHVPGCGKVYSKTSHLKAHLRWHTGERPFVCNWLLCGKRFPRSDELQRHLRTHAGEKNIVCPVCQKRFLRNDHLSKHVKTHYSGKSEEEPNGNADQQTKVKRVKLEIKEEQEHEESEVEKKVSQ</sequence>
<dbReference type="GO" id="GO:0000981">
    <property type="term" value="F:DNA-binding transcription factor activity, RNA polymerase II-specific"/>
    <property type="evidence" value="ECO:0007669"/>
    <property type="project" value="TreeGrafter"/>
</dbReference>
<reference evidence="7 8" key="1">
    <citation type="journal article" date="2013" name="Nat. Genet.">
        <title>The genome of the hydatid tapeworm Echinococcus granulosus.</title>
        <authorList>
            <person name="Zheng H."/>
            <person name="Zhang W."/>
            <person name="Zhang L."/>
            <person name="Zhang Z."/>
            <person name="Li J."/>
            <person name="Lu G."/>
            <person name="Zhu Y."/>
            <person name="Wang Y."/>
            <person name="Huang Y."/>
            <person name="Liu J."/>
            <person name="Kang H."/>
            <person name="Chen J."/>
            <person name="Wang L."/>
            <person name="Chen A."/>
            <person name="Yu S."/>
            <person name="Gao Z."/>
            <person name="Jin L."/>
            <person name="Gu W."/>
            <person name="Wang Z."/>
            <person name="Zhao L."/>
            <person name="Shi B."/>
            <person name="Wen H."/>
            <person name="Lin R."/>
            <person name="Jones M.K."/>
            <person name="Brejova B."/>
            <person name="Vinar T."/>
            <person name="Zhao G."/>
            <person name="McManus D.P."/>
            <person name="Chen Z."/>
            <person name="Zhou Y."/>
            <person name="Wang S."/>
        </authorList>
    </citation>
    <scope>NUCLEOTIDE SEQUENCE [LARGE SCALE GENOMIC DNA]</scope>
</reference>
<evidence type="ECO:0000259" key="6">
    <source>
        <dbReference type="PROSITE" id="PS50157"/>
    </source>
</evidence>
<dbReference type="FunFam" id="3.30.160.60:FF:000007">
    <property type="entry name" value="Basic krueppel-like factor 3"/>
    <property type="match status" value="1"/>
</dbReference>
<name>W6UJT8_ECHGR</name>
<evidence type="ECO:0000256" key="3">
    <source>
        <dbReference type="ARBA" id="ARBA00022833"/>
    </source>
</evidence>
<dbReference type="GO" id="GO:0000978">
    <property type="term" value="F:RNA polymerase II cis-regulatory region sequence-specific DNA binding"/>
    <property type="evidence" value="ECO:0007669"/>
    <property type="project" value="TreeGrafter"/>
</dbReference>
<dbReference type="OMA" id="GNTHSCH"/>
<proteinExistence type="predicted"/>
<keyword evidence="3" id="KW-0862">Zinc</keyword>
<dbReference type="GeneID" id="36339519"/>
<evidence type="ECO:0000313" key="7">
    <source>
        <dbReference type="EMBL" id="EUB61318.1"/>
    </source>
</evidence>
<evidence type="ECO:0000256" key="4">
    <source>
        <dbReference type="PROSITE-ProRule" id="PRU00042"/>
    </source>
</evidence>
<feature type="domain" description="C2H2-type" evidence="6">
    <location>
        <begin position="318"/>
        <end position="345"/>
    </location>
</feature>
<dbReference type="PROSITE" id="PS00028">
    <property type="entry name" value="ZINC_FINGER_C2H2_1"/>
    <property type="match status" value="3"/>
</dbReference>
<dbReference type="CTD" id="36339519"/>
<feature type="domain" description="C2H2-type" evidence="6">
    <location>
        <begin position="258"/>
        <end position="287"/>
    </location>
</feature>
<dbReference type="STRING" id="6210.W6UJT8"/>
<dbReference type="InterPro" id="IPR036236">
    <property type="entry name" value="Znf_C2H2_sf"/>
</dbReference>
<keyword evidence="2 4" id="KW-0863">Zinc-finger</keyword>
<dbReference type="Proteomes" id="UP000019149">
    <property type="component" value="Unassembled WGS sequence"/>
</dbReference>
<dbReference type="AlphaFoldDB" id="W6UJT8"/>
<dbReference type="GO" id="GO:0008270">
    <property type="term" value="F:zinc ion binding"/>
    <property type="evidence" value="ECO:0007669"/>
    <property type="project" value="UniProtKB-KW"/>
</dbReference>
<evidence type="ECO:0000256" key="2">
    <source>
        <dbReference type="ARBA" id="ARBA00022771"/>
    </source>
</evidence>
<evidence type="ECO:0000256" key="5">
    <source>
        <dbReference type="SAM" id="MobiDB-lite"/>
    </source>
</evidence>
<accession>W6UJT8</accession>
<dbReference type="EMBL" id="APAU02000021">
    <property type="protein sequence ID" value="EUB61318.1"/>
    <property type="molecule type" value="Genomic_DNA"/>
</dbReference>
<comment type="caution">
    <text evidence="7">The sequence shown here is derived from an EMBL/GenBank/DDBJ whole genome shotgun (WGS) entry which is preliminary data.</text>
</comment>
<keyword evidence="1" id="KW-0479">Metal-binding</keyword>
<evidence type="ECO:0000256" key="1">
    <source>
        <dbReference type="ARBA" id="ARBA00022723"/>
    </source>
</evidence>
<feature type="domain" description="C2H2-type" evidence="6">
    <location>
        <begin position="288"/>
        <end position="317"/>
    </location>
</feature>
<dbReference type="Pfam" id="PF00096">
    <property type="entry name" value="zf-C2H2"/>
    <property type="match status" value="2"/>
</dbReference>
<dbReference type="OrthoDB" id="6365676at2759"/>
<dbReference type="Pfam" id="PF13894">
    <property type="entry name" value="zf-C2H2_4"/>
    <property type="match status" value="1"/>
</dbReference>
<dbReference type="RefSeq" id="XP_024352514.1">
    <property type="nucleotide sequence ID" value="XM_024493053.1"/>
</dbReference>
<keyword evidence="8" id="KW-1185">Reference proteome</keyword>